<keyword evidence="3 6" id="KW-0812">Transmembrane</keyword>
<evidence type="ECO:0000313" key="7">
    <source>
        <dbReference type="EMBL" id="CAG7722734.1"/>
    </source>
</evidence>
<evidence type="ECO:0000256" key="5">
    <source>
        <dbReference type="ARBA" id="ARBA00023136"/>
    </source>
</evidence>
<keyword evidence="5 6" id="KW-0472">Membrane</keyword>
<organism evidence="7 8">
    <name type="scientific">Allacma fusca</name>
    <dbReference type="NCBI Taxonomy" id="39272"/>
    <lineage>
        <taxon>Eukaryota</taxon>
        <taxon>Metazoa</taxon>
        <taxon>Ecdysozoa</taxon>
        <taxon>Arthropoda</taxon>
        <taxon>Hexapoda</taxon>
        <taxon>Collembola</taxon>
        <taxon>Symphypleona</taxon>
        <taxon>Sminthuridae</taxon>
        <taxon>Allacma</taxon>
    </lineage>
</organism>
<evidence type="ECO:0000256" key="4">
    <source>
        <dbReference type="ARBA" id="ARBA00022989"/>
    </source>
</evidence>
<keyword evidence="8" id="KW-1185">Reference proteome</keyword>
<dbReference type="GO" id="GO:0050909">
    <property type="term" value="P:sensory perception of taste"/>
    <property type="evidence" value="ECO:0007669"/>
    <property type="project" value="InterPro"/>
</dbReference>
<accession>A0A8J2NWK5</accession>
<proteinExistence type="predicted"/>
<feature type="transmembrane region" description="Helical" evidence="6">
    <location>
        <begin position="179"/>
        <end position="201"/>
    </location>
</feature>
<protein>
    <recommendedName>
        <fullName evidence="9">Gustatory receptor</fullName>
    </recommendedName>
</protein>
<dbReference type="AlphaFoldDB" id="A0A8J2NWK5"/>
<sequence length="431" mass="49189">MMFVNTLLKNKVEDPKREEKTSNDLWPYLCLLRISATRPISQRNELIDDRNSRKVFFVKWLSPISLFSATVSIFTLYLLIMLILNGIFDVYWPQQLYAVKNHLITPIHGNASANEVQQLYMIRNFMGPTIRLIVIVYQFINIDATVHHLNTISGLADDLQAYCAGRCSNFSSKIRRNSIIIGALFIVIPLVIVLPAISASFSENVVLAPVIIREVSTVLLKLQFLFIYVDDADIIIQCDIVCEFYRQMEMVLIDTKEYLRGNHGSVLLVEVRKWHQFLLRNRKIVGQIGTITTVPQLMSLVEVTLNLTVLWYTVFTLVASTNTPILGNYPLKMSIIYVVISLIRLQVKTWKAENVTTAESRVHDALFALNEFPQALEVQLELQGMRNTISSTPSRIAFGNYLVLHKGVILTMFNQVVTYLIILLQFDRAAS</sequence>
<evidence type="ECO:0000313" key="8">
    <source>
        <dbReference type="Proteomes" id="UP000708208"/>
    </source>
</evidence>
<name>A0A8J2NWK5_9HEXA</name>
<dbReference type="Proteomes" id="UP000708208">
    <property type="component" value="Unassembled WGS sequence"/>
</dbReference>
<dbReference type="InterPro" id="IPR013604">
    <property type="entry name" value="7TM_chemorcpt"/>
</dbReference>
<keyword evidence="2" id="KW-1003">Cell membrane</keyword>
<reference evidence="7" key="1">
    <citation type="submission" date="2021-06" db="EMBL/GenBank/DDBJ databases">
        <authorList>
            <person name="Hodson N. C."/>
            <person name="Mongue J. A."/>
            <person name="Jaron S. K."/>
        </authorList>
    </citation>
    <scope>NUCLEOTIDE SEQUENCE</scope>
</reference>
<keyword evidence="4 6" id="KW-1133">Transmembrane helix</keyword>
<evidence type="ECO:0000256" key="3">
    <source>
        <dbReference type="ARBA" id="ARBA00022692"/>
    </source>
</evidence>
<comment type="caution">
    <text evidence="7">The sequence shown here is derived from an EMBL/GenBank/DDBJ whole genome shotgun (WGS) entry which is preliminary data.</text>
</comment>
<evidence type="ECO:0000256" key="6">
    <source>
        <dbReference type="SAM" id="Phobius"/>
    </source>
</evidence>
<feature type="transmembrane region" description="Helical" evidence="6">
    <location>
        <begin position="60"/>
        <end position="84"/>
    </location>
</feature>
<evidence type="ECO:0000256" key="2">
    <source>
        <dbReference type="ARBA" id="ARBA00022475"/>
    </source>
</evidence>
<evidence type="ECO:0000256" key="1">
    <source>
        <dbReference type="ARBA" id="ARBA00004651"/>
    </source>
</evidence>
<dbReference type="GO" id="GO:0005886">
    <property type="term" value="C:plasma membrane"/>
    <property type="evidence" value="ECO:0007669"/>
    <property type="project" value="UniProtKB-SubCell"/>
</dbReference>
<comment type="subcellular location">
    <subcellularLocation>
        <location evidence="1">Cell membrane</location>
        <topology evidence="1">Multi-pass membrane protein</topology>
    </subcellularLocation>
</comment>
<gene>
    <name evidence="7" type="ORF">AFUS01_LOCUS11853</name>
</gene>
<evidence type="ECO:0008006" key="9">
    <source>
        <dbReference type="Google" id="ProtNLM"/>
    </source>
</evidence>
<dbReference type="Pfam" id="PF08395">
    <property type="entry name" value="7tm_7"/>
    <property type="match status" value="1"/>
</dbReference>
<dbReference type="EMBL" id="CAJVCH010092152">
    <property type="protein sequence ID" value="CAG7722734.1"/>
    <property type="molecule type" value="Genomic_DNA"/>
</dbReference>